<dbReference type="AlphaFoldDB" id="C2M9T9"/>
<dbReference type="Gene3D" id="1.20.58.110">
    <property type="entry name" value="Ribosomal protein S20"/>
    <property type="match status" value="1"/>
</dbReference>
<dbReference type="PANTHER" id="PTHR33398:SF1">
    <property type="entry name" value="SMALL RIBOSOMAL SUBUNIT PROTEIN BS20C"/>
    <property type="match status" value="1"/>
</dbReference>
<evidence type="ECO:0000256" key="1">
    <source>
        <dbReference type="ARBA" id="ARBA00003134"/>
    </source>
</evidence>
<comment type="function">
    <text evidence="1 8">Binds directly to 16S ribosomal RNA.</text>
</comment>
<dbReference type="PANTHER" id="PTHR33398">
    <property type="entry name" value="30S RIBOSOMAL PROTEIN S20"/>
    <property type="match status" value="1"/>
</dbReference>
<dbReference type="Pfam" id="PF01649">
    <property type="entry name" value="Ribosomal_S20p"/>
    <property type="match status" value="1"/>
</dbReference>
<dbReference type="GO" id="GO:0006412">
    <property type="term" value="P:translation"/>
    <property type="evidence" value="ECO:0007669"/>
    <property type="project" value="UniProtKB-UniRule"/>
</dbReference>
<dbReference type="EMBL" id="ACLR01000047">
    <property type="protein sequence ID" value="EEK17523.1"/>
    <property type="molecule type" value="Genomic_DNA"/>
</dbReference>
<dbReference type="eggNOG" id="COG0268">
    <property type="taxonomic scope" value="Bacteria"/>
</dbReference>
<keyword evidence="6 8" id="KW-0687">Ribonucleoprotein</keyword>
<feature type="region of interest" description="Disordered" evidence="9">
    <location>
        <begin position="1"/>
        <end position="23"/>
    </location>
</feature>
<keyword evidence="11" id="KW-1185">Reference proteome</keyword>
<evidence type="ECO:0000313" key="10">
    <source>
        <dbReference type="EMBL" id="EEK17523.1"/>
    </source>
</evidence>
<evidence type="ECO:0000256" key="3">
    <source>
        <dbReference type="ARBA" id="ARBA00022730"/>
    </source>
</evidence>
<protein>
    <recommendedName>
        <fullName evidence="7 8">Small ribosomal subunit protein bS20</fullName>
    </recommendedName>
</protein>
<evidence type="ECO:0000256" key="7">
    <source>
        <dbReference type="ARBA" id="ARBA00035136"/>
    </source>
</evidence>
<evidence type="ECO:0000256" key="2">
    <source>
        <dbReference type="ARBA" id="ARBA00007634"/>
    </source>
</evidence>
<gene>
    <name evidence="8 10" type="primary">rpsT</name>
    <name evidence="10" type="ORF">PORUE0001_1561</name>
</gene>
<dbReference type="NCBIfam" id="TIGR00029">
    <property type="entry name" value="S20"/>
    <property type="match status" value="1"/>
</dbReference>
<evidence type="ECO:0000256" key="4">
    <source>
        <dbReference type="ARBA" id="ARBA00022884"/>
    </source>
</evidence>
<comment type="caution">
    <text evidence="10">The sequence shown here is derived from an EMBL/GenBank/DDBJ whole genome shotgun (WGS) entry which is preliminary data.</text>
</comment>
<evidence type="ECO:0000256" key="8">
    <source>
        <dbReference type="HAMAP-Rule" id="MF_00500"/>
    </source>
</evidence>
<organism evidence="10 11">
    <name type="scientific">Porphyromonas uenonis 60-3</name>
    <dbReference type="NCBI Taxonomy" id="596327"/>
    <lineage>
        <taxon>Bacteria</taxon>
        <taxon>Pseudomonadati</taxon>
        <taxon>Bacteroidota</taxon>
        <taxon>Bacteroidia</taxon>
        <taxon>Bacteroidales</taxon>
        <taxon>Porphyromonadaceae</taxon>
        <taxon>Porphyromonas</taxon>
    </lineage>
</organism>
<comment type="similarity">
    <text evidence="2 8">Belongs to the bacterial ribosomal protein bS20 family.</text>
</comment>
<keyword evidence="4 8" id="KW-0694">RNA-binding</keyword>
<proteinExistence type="inferred from homology"/>
<name>C2M9T9_9PORP</name>
<evidence type="ECO:0000256" key="9">
    <source>
        <dbReference type="SAM" id="MobiDB-lite"/>
    </source>
</evidence>
<dbReference type="STRING" id="596327.PORUE0001_1561"/>
<dbReference type="GO" id="GO:0070181">
    <property type="term" value="F:small ribosomal subunit rRNA binding"/>
    <property type="evidence" value="ECO:0007669"/>
    <property type="project" value="TreeGrafter"/>
</dbReference>
<dbReference type="InterPro" id="IPR002583">
    <property type="entry name" value="Ribosomal_bS20"/>
</dbReference>
<dbReference type="SUPFAM" id="SSF46992">
    <property type="entry name" value="Ribosomal protein S20"/>
    <property type="match status" value="1"/>
</dbReference>
<dbReference type="HAMAP" id="MF_00500">
    <property type="entry name" value="Ribosomal_bS20"/>
    <property type="match status" value="1"/>
</dbReference>
<dbReference type="Proteomes" id="UP000003303">
    <property type="component" value="Unassembled WGS sequence"/>
</dbReference>
<evidence type="ECO:0000256" key="5">
    <source>
        <dbReference type="ARBA" id="ARBA00022980"/>
    </source>
</evidence>
<keyword evidence="3 8" id="KW-0699">rRNA-binding</keyword>
<evidence type="ECO:0000313" key="11">
    <source>
        <dbReference type="Proteomes" id="UP000003303"/>
    </source>
</evidence>
<dbReference type="GO" id="GO:0003735">
    <property type="term" value="F:structural constituent of ribosome"/>
    <property type="evidence" value="ECO:0007669"/>
    <property type="project" value="InterPro"/>
</dbReference>
<keyword evidence="5 8" id="KW-0689">Ribosomal protein</keyword>
<dbReference type="OrthoDB" id="9808392at2"/>
<dbReference type="GO" id="GO:0015935">
    <property type="term" value="C:small ribosomal subunit"/>
    <property type="evidence" value="ECO:0007669"/>
    <property type="project" value="TreeGrafter"/>
</dbReference>
<dbReference type="GO" id="GO:0005829">
    <property type="term" value="C:cytosol"/>
    <property type="evidence" value="ECO:0007669"/>
    <property type="project" value="TreeGrafter"/>
</dbReference>
<dbReference type="InterPro" id="IPR036510">
    <property type="entry name" value="Ribosomal_bS20_sf"/>
</dbReference>
<dbReference type="RefSeq" id="WP_007364674.1">
    <property type="nucleotide sequence ID" value="NZ_ACLR01000047.1"/>
</dbReference>
<accession>C2M9T9</accession>
<evidence type="ECO:0000256" key="6">
    <source>
        <dbReference type="ARBA" id="ARBA00023274"/>
    </source>
</evidence>
<reference evidence="10 11" key="1">
    <citation type="submission" date="2009-04" db="EMBL/GenBank/DDBJ databases">
        <authorList>
            <person name="Sebastian Y."/>
            <person name="Madupu R."/>
            <person name="Durkin A.S."/>
            <person name="Torralba M."/>
            <person name="Methe B."/>
            <person name="Sutton G.G."/>
            <person name="Strausberg R.L."/>
            <person name="Nelson K.E."/>
        </authorList>
    </citation>
    <scope>NUCLEOTIDE SEQUENCE [LARGE SCALE GENOMIC DNA]</scope>
    <source>
        <strain evidence="10 11">60-3</strain>
    </source>
</reference>
<sequence length="83" mass="9765">MANHKSTLKRIRQSSTRRLRNRYASKTSRTMIKQFRAMTDRQEAEQALPKVYSTLDRLARKNIIHRNKAANLKSKMALHLKSL</sequence>